<dbReference type="Proteomes" id="UP000006727">
    <property type="component" value="Chromosome 24"/>
</dbReference>
<protein>
    <submittedName>
        <fullName evidence="1">Uncharacterized protein</fullName>
    </submittedName>
</protein>
<evidence type="ECO:0000313" key="2">
    <source>
        <dbReference type="Proteomes" id="UP000006727"/>
    </source>
</evidence>
<dbReference type="EnsemblPlants" id="Pp3c24_8780V3.2">
    <property type="protein sequence ID" value="PAC:32910645.CDS.1"/>
    <property type="gene ID" value="Pp3c24_8780"/>
</dbReference>
<reference evidence="1 2" key="1">
    <citation type="journal article" date="2008" name="Science">
        <title>The Physcomitrella genome reveals evolutionary insights into the conquest of land by plants.</title>
        <authorList>
            <person name="Rensing S."/>
            <person name="Lang D."/>
            <person name="Zimmer A."/>
            <person name="Terry A."/>
            <person name="Salamov A."/>
            <person name="Shapiro H."/>
            <person name="Nishiyama T."/>
            <person name="Perroud P.-F."/>
            <person name="Lindquist E."/>
            <person name="Kamisugi Y."/>
            <person name="Tanahashi T."/>
            <person name="Sakakibara K."/>
            <person name="Fujita T."/>
            <person name="Oishi K."/>
            <person name="Shin-I T."/>
            <person name="Kuroki Y."/>
            <person name="Toyoda A."/>
            <person name="Suzuki Y."/>
            <person name="Hashimoto A."/>
            <person name="Yamaguchi K."/>
            <person name="Sugano A."/>
            <person name="Kohara Y."/>
            <person name="Fujiyama A."/>
            <person name="Anterola A."/>
            <person name="Aoki S."/>
            <person name="Ashton N."/>
            <person name="Barbazuk W.B."/>
            <person name="Barker E."/>
            <person name="Bennetzen J."/>
            <person name="Bezanilla M."/>
            <person name="Blankenship R."/>
            <person name="Cho S.H."/>
            <person name="Dutcher S."/>
            <person name="Estelle M."/>
            <person name="Fawcett J.A."/>
            <person name="Gundlach H."/>
            <person name="Hanada K."/>
            <person name="Heyl A."/>
            <person name="Hicks K.A."/>
            <person name="Hugh J."/>
            <person name="Lohr M."/>
            <person name="Mayer K."/>
            <person name="Melkozernov A."/>
            <person name="Murata T."/>
            <person name="Nelson D."/>
            <person name="Pils B."/>
            <person name="Prigge M."/>
            <person name="Reiss B."/>
            <person name="Renner T."/>
            <person name="Rombauts S."/>
            <person name="Rushton P."/>
            <person name="Sanderfoot A."/>
            <person name="Schween G."/>
            <person name="Shiu S.-H."/>
            <person name="Stueber K."/>
            <person name="Theodoulou F.L."/>
            <person name="Tu H."/>
            <person name="Van de Peer Y."/>
            <person name="Verrier P.J."/>
            <person name="Waters E."/>
            <person name="Wood A."/>
            <person name="Yang L."/>
            <person name="Cove D."/>
            <person name="Cuming A."/>
            <person name="Hasebe M."/>
            <person name="Lucas S."/>
            <person name="Mishler D.B."/>
            <person name="Reski R."/>
            <person name="Grigoriev I."/>
            <person name="Quatrano R.S."/>
            <person name="Boore J.L."/>
        </authorList>
    </citation>
    <scope>NUCLEOTIDE SEQUENCE [LARGE SCALE GENOMIC DNA]</scope>
    <source>
        <strain evidence="1 2">cv. Gransden 2004</strain>
    </source>
</reference>
<dbReference type="EMBL" id="ABEU02000024">
    <property type="status" value="NOT_ANNOTATED_CDS"/>
    <property type="molecule type" value="Genomic_DNA"/>
</dbReference>
<sequence length="46" mass="5342">MASYIKILKTRLIHAPVVPTSLETGRKIEKMHKDDCMELELIKTLF</sequence>
<name>A0A7I3Z0W9_PHYPA</name>
<evidence type="ECO:0000313" key="1">
    <source>
        <dbReference type="EnsemblPlants" id="PAC:32910645.CDS.1"/>
    </source>
</evidence>
<gene>
    <name evidence="1" type="primary">LOC112276726</name>
</gene>
<dbReference type="Gramene" id="Pp3c24_8780V3.2">
    <property type="protein sequence ID" value="PAC:32910645.CDS.1"/>
    <property type="gene ID" value="Pp3c24_8780"/>
</dbReference>
<proteinExistence type="predicted"/>
<organism evidence="1 2">
    <name type="scientific">Physcomitrium patens</name>
    <name type="common">Spreading-leaved earth moss</name>
    <name type="synonym">Physcomitrella patens</name>
    <dbReference type="NCBI Taxonomy" id="3218"/>
    <lineage>
        <taxon>Eukaryota</taxon>
        <taxon>Viridiplantae</taxon>
        <taxon>Streptophyta</taxon>
        <taxon>Embryophyta</taxon>
        <taxon>Bryophyta</taxon>
        <taxon>Bryophytina</taxon>
        <taxon>Bryopsida</taxon>
        <taxon>Funariidae</taxon>
        <taxon>Funariales</taxon>
        <taxon>Funariaceae</taxon>
        <taxon>Physcomitrium</taxon>
    </lineage>
</organism>
<accession>A0A7I3Z0W9</accession>
<keyword evidence="2" id="KW-1185">Reference proteome</keyword>
<reference evidence="1" key="3">
    <citation type="submission" date="2020-12" db="UniProtKB">
        <authorList>
            <consortium name="EnsemblPlants"/>
        </authorList>
    </citation>
    <scope>IDENTIFICATION</scope>
</reference>
<reference evidence="1 2" key="2">
    <citation type="journal article" date="2018" name="Plant J.">
        <title>The Physcomitrella patens chromosome-scale assembly reveals moss genome structure and evolution.</title>
        <authorList>
            <person name="Lang D."/>
            <person name="Ullrich K.K."/>
            <person name="Murat F."/>
            <person name="Fuchs J."/>
            <person name="Jenkins J."/>
            <person name="Haas F.B."/>
            <person name="Piednoel M."/>
            <person name="Gundlach H."/>
            <person name="Van Bel M."/>
            <person name="Meyberg R."/>
            <person name="Vives C."/>
            <person name="Morata J."/>
            <person name="Symeonidi A."/>
            <person name="Hiss M."/>
            <person name="Muchero W."/>
            <person name="Kamisugi Y."/>
            <person name="Saleh O."/>
            <person name="Blanc G."/>
            <person name="Decker E.L."/>
            <person name="van Gessel N."/>
            <person name="Grimwood J."/>
            <person name="Hayes R.D."/>
            <person name="Graham S.W."/>
            <person name="Gunter L.E."/>
            <person name="McDaniel S.F."/>
            <person name="Hoernstein S.N.W."/>
            <person name="Larsson A."/>
            <person name="Li F.W."/>
            <person name="Perroud P.F."/>
            <person name="Phillips J."/>
            <person name="Ranjan P."/>
            <person name="Rokshar D.S."/>
            <person name="Rothfels C.J."/>
            <person name="Schneider L."/>
            <person name="Shu S."/>
            <person name="Stevenson D.W."/>
            <person name="Thummler F."/>
            <person name="Tillich M."/>
            <person name="Villarreal Aguilar J.C."/>
            <person name="Widiez T."/>
            <person name="Wong G.K."/>
            <person name="Wymore A."/>
            <person name="Zhang Y."/>
            <person name="Zimmer A.D."/>
            <person name="Quatrano R.S."/>
            <person name="Mayer K.F.X."/>
            <person name="Goodstein D."/>
            <person name="Casacuberta J.M."/>
            <person name="Vandepoele K."/>
            <person name="Reski R."/>
            <person name="Cuming A.C."/>
            <person name="Tuskan G.A."/>
            <person name="Maumus F."/>
            <person name="Salse J."/>
            <person name="Schmutz J."/>
            <person name="Rensing S.A."/>
        </authorList>
    </citation>
    <scope>NUCLEOTIDE SEQUENCE [LARGE SCALE GENOMIC DNA]</scope>
    <source>
        <strain evidence="1 2">cv. Gransden 2004</strain>
    </source>
</reference>
<dbReference type="AlphaFoldDB" id="A0A7I3Z0W9"/>